<dbReference type="SUPFAM" id="SSF51197">
    <property type="entry name" value="Clavaminate synthase-like"/>
    <property type="match status" value="1"/>
</dbReference>
<dbReference type="EMBL" id="BAAAYL010000001">
    <property type="protein sequence ID" value="GAA3375577.1"/>
    <property type="molecule type" value="Genomic_DNA"/>
</dbReference>
<dbReference type="InterPro" id="IPR014503">
    <property type="entry name" value="Clavaminate_syn-like"/>
</dbReference>
<dbReference type="InterPro" id="IPR003819">
    <property type="entry name" value="TauD/TfdA-like"/>
</dbReference>
<keyword evidence="4" id="KW-0560">Oxidoreductase</keyword>
<proteinExistence type="inferred from homology"/>
<evidence type="ECO:0000256" key="3">
    <source>
        <dbReference type="ARBA" id="ARBA00022723"/>
    </source>
</evidence>
<comment type="similarity">
    <text evidence="2">Belongs to the clavaminate synthase family.</text>
</comment>
<evidence type="ECO:0000256" key="1">
    <source>
        <dbReference type="ARBA" id="ARBA00001954"/>
    </source>
</evidence>
<keyword evidence="6" id="KW-0045">Antibiotic biosynthesis</keyword>
<reference evidence="9" key="1">
    <citation type="journal article" date="2019" name="Int. J. Syst. Evol. Microbiol.">
        <title>The Global Catalogue of Microorganisms (GCM) 10K type strain sequencing project: providing services to taxonomists for standard genome sequencing and annotation.</title>
        <authorList>
            <consortium name="The Broad Institute Genomics Platform"/>
            <consortium name="The Broad Institute Genome Sequencing Center for Infectious Disease"/>
            <person name="Wu L."/>
            <person name="Ma J."/>
        </authorList>
    </citation>
    <scope>NUCLEOTIDE SEQUENCE [LARGE SCALE GENOMIC DNA]</scope>
    <source>
        <strain evidence="9">JCM 9651</strain>
    </source>
</reference>
<evidence type="ECO:0000313" key="9">
    <source>
        <dbReference type="Proteomes" id="UP001499990"/>
    </source>
</evidence>
<evidence type="ECO:0000256" key="2">
    <source>
        <dbReference type="ARBA" id="ARBA00008425"/>
    </source>
</evidence>
<evidence type="ECO:0000259" key="7">
    <source>
        <dbReference type="Pfam" id="PF02668"/>
    </source>
</evidence>
<dbReference type="PANTHER" id="PTHR10696">
    <property type="entry name" value="GAMMA-BUTYROBETAINE HYDROXYLASE-RELATED"/>
    <property type="match status" value="1"/>
</dbReference>
<gene>
    <name evidence="8" type="ORF">GCM10020367_43920</name>
</gene>
<keyword evidence="3" id="KW-0479">Metal-binding</keyword>
<dbReference type="Gene3D" id="3.60.130.10">
    <property type="entry name" value="Clavaminate synthase-like"/>
    <property type="match status" value="1"/>
</dbReference>
<evidence type="ECO:0000256" key="4">
    <source>
        <dbReference type="ARBA" id="ARBA00023002"/>
    </source>
</evidence>
<keyword evidence="9" id="KW-1185">Reference proteome</keyword>
<evidence type="ECO:0000256" key="6">
    <source>
        <dbReference type="ARBA" id="ARBA00023194"/>
    </source>
</evidence>
<dbReference type="RefSeq" id="WP_345040287.1">
    <property type="nucleotide sequence ID" value="NZ_BAAAYL010000001.1"/>
</dbReference>
<organism evidence="8 9">
    <name type="scientific">Streptomyces sannanensis</name>
    <dbReference type="NCBI Taxonomy" id="285536"/>
    <lineage>
        <taxon>Bacteria</taxon>
        <taxon>Bacillati</taxon>
        <taxon>Actinomycetota</taxon>
        <taxon>Actinomycetes</taxon>
        <taxon>Kitasatosporales</taxon>
        <taxon>Streptomycetaceae</taxon>
        <taxon>Streptomyces</taxon>
    </lineage>
</organism>
<dbReference type="InterPro" id="IPR042098">
    <property type="entry name" value="TauD-like_sf"/>
</dbReference>
<name>A0ABP6SFG0_9ACTN</name>
<evidence type="ECO:0000313" key="8">
    <source>
        <dbReference type="EMBL" id="GAA3375577.1"/>
    </source>
</evidence>
<comment type="caution">
    <text evidence="8">The sequence shown here is derived from an EMBL/GenBank/DDBJ whole genome shotgun (WGS) entry which is preliminary data.</text>
</comment>
<evidence type="ECO:0000256" key="5">
    <source>
        <dbReference type="ARBA" id="ARBA00023004"/>
    </source>
</evidence>
<dbReference type="PANTHER" id="PTHR10696:SF56">
    <property type="entry name" value="TAUD_TFDA-LIKE DOMAIN-CONTAINING PROTEIN"/>
    <property type="match status" value="1"/>
</dbReference>
<dbReference type="Proteomes" id="UP001499990">
    <property type="component" value="Unassembled WGS sequence"/>
</dbReference>
<keyword evidence="5" id="KW-0408">Iron</keyword>
<accession>A0ABP6SFG0</accession>
<sequence length="332" mass="35819">MTQPRIVTTASPATVVLTDAERRQTGEIADWLARTEPAATDDLQWLGAVRDASAGLPQRLLTELRRFRHDAGPDGVLVIRNLPVTPADGSTVLPPTPAQPGSVERLASTASAVITAAMLQLGEVIAFRNEKSGALVQNVVPVPGQERQQSNAGSVLLEMHTENAFHDNRPDYIGLFCVREDPTGEARLCTASVRRALPLLSDEARKVLGENRFLTEAPPSFEGREGAAPAHAILRGAPEDPDVLVDFSATHPLDDEARTAMAELRDAFIEVTSALALGAGDLAVVDNRLTVHGRTPFTPRYDGTDRWLHRVYAALDNRRSRPLRTAGGSVLD</sequence>
<dbReference type="Pfam" id="PF02668">
    <property type="entry name" value="TauD"/>
    <property type="match status" value="1"/>
</dbReference>
<dbReference type="PIRSF" id="PIRSF019543">
    <property type="entry name" value="Clavaminate_syn"/>
    <property type="match status" value="1"/>
</dbReference>
<feature type="domain" description="TauD/TfdA-like" evidence="7">
    <location>
        <begin position="57"/>
        <end position="312"/>
    </location>
</feature>
<comment type="cofactor">
    <cofactor evidence="1">
        <name>Fe(2+)</name>
        <dbReference type="ChEBI" id="CHEBI:29033"/>
    </cofactor>
</comment>
<protein>
    <submittedName>
        <fullName evidence="8">Clavaminate synthase family protein</fullName>
    </submittedName>
</protein>
<dbReference type="InterPro" id="IPR050411">
    <property type="entry name" value="AlphaKG_dependent_hydroxylases"/>
</dbReference>